<evidence type="ECO:0000259" key="8">
    <source>
        <dbReference type="Pfam" id="PF06454"/>
    </source>
</evidence>
<keyword evidence="4 7" id="KW-0812">Transmembrane</keyword>
<evidence type="ECO:0000256" key="1">
    <source>
        <dbReference type="ARBA" id="ARBA00004128"/>
    </source>
</evidence>
<feature type="transmembrane region" description="Helical" evidence="7">
    <location>
        <begin position="61"/>
        <end position="84"/>
    </location>
</feature>
<dbReference type="InterPro" id="IPR040226">
    <property type="entry name" value="THH1/TOM1/TOM3"/>
</dbReference>
<gene>
    <name evidence="9" type="ORF">RGQ29_028208</name>
</gene>
<evidence type="ECO:0000256" key="3">
    <source>
        <dbReference type="ARBA" id="ARBA00022554"/>
    </source>
</evidence>
<feature type="transmembrane region" description="Helical" evidence="7">
    <location>
        <begin position="96"/>
        <end position="119"/>
    </location>
</feature>
<protein>
    <recommendedName>
        <fullName evidence="8">THH1/TOM1/TOM3 domain-containing protein</fullName>
    </recommendedName>
</protein>
<organism evidence="9 10">
    <name type="scientific">Quercus rubra</name>
    <name type="common">Northern red oak</name>
    <name type="synonym">Quercus borealis</name>
    <dbReference type="NCBI Taxonomy" id="3512"/>
    <lineage>
        <taxon>Eukaryota</taxon>
        <taxon>Viridiplantae</taxon>
        <taxon>Streptophyta</taxon>
        <taxon>Embryophyta</taxon>
        <taxon>Tracheophyta</taxon>
        <taxon>Spermatophyta</taxon>
        <taxon>Magnoliopsida</taxon>
        <taxon>eudicotyledons</taxon>
        <taxon>Gunneridae</taxon>
        <taxon>Pentapetalae</taxon>
        <taxon>rosids</taxon>
        <taxon>fabids</taxon>
        <taxon>Fagales</taxon>
        <taxon>Fagaceae</taxon>
        <taxon>Quercus</taxon>
    </lineage>
</organism>
<dbReference type="Proteomes" id="UP001324115">
    <property type="component" value="Unassembled WGS sequence"/>
</dbReference>
<feature type="transmembrane region" description="Helical" evidence="7">
    <location>
        <begin position="20"/>
        <end position="41"/>
    </location>
</feature>
<keyword evidence="6 7" id="KW-0472">Membrane</keyword>
<evidence type="ECO:0000256" key="7">
    <source>
        <dbReference type="SAM" id="Phobius"/>
    </source>
</evidence>
<feature type="transmembrane region" description="Helical" evidence="7">
    <location>
        <begin position="173"/>
        <end position="194"/>
    </location>
</feature>
<keyword evidence="3" id="KW-0926">Vacuole</keyword>
<evidence type="ECO:0000256" key="6">
    <source>
        <dbReference type="ARBA" id="ARBA00023136"/>
    </source>
</evidence>
<dbReference type="AlphaFoldDB" id="A0AAN7IEN0"/>
<evidence type="ECO:0000256" key="4">
    <source>
        <dbReference type="ARBA" id="ARBA00022692"/>
    </source>
</evidence>
<feature type="transmembrane region" description="Helical" evidence="7">
    <location>
        <begin position="266"/>
        <end position="286"/>
    </location>
</feature>
<name>A0AAN7IEN0_QUERU</name>
<dbReference type="GO" id="GO:0005774">
    <property type="term" value="C:vacuolar membrane"/>
    <property type="evidence" value="ECO:0007669"/>
    <property type="project" value="UniProtKB-SubCell"/>
</dbReference>
<keyword evidence="5 7" id="KW-1133">Transmembrane helix</keyword>
<reference evidence="9 10" key="1">
    <citation type="journal article" date="2023" name="G3 (Bethesda)">
        <title>A haplotype-resolved chromosome-scale genome for Quercus rubra L. provides insights into the genetics of adaptive traits for red oak species.</title>
        <authorList>
            <person name="Kapoor B."/>
            <person name="Jenkins J."/>
            <person name="Schmutz J."/>
            <person name="Zhebentyayeva T."/>
            <person name="Kuelheim C."/>
            <person name="Coggeshall M."/>
            <person name="Heim C."/>
            <person name="Lasky J.R."/>
            <person name="Leites L."/>
            <person name="Islam-Faridi N."/>
            <person name="Romero-Severson J."/>
            <person name="DeLeo V.L."/>
            <person name="Lucas S.M."/>
            <person name="Lazic D."/>
            <person name="Gailing O."/>
            <person name="Carlson J."/>
            <person name="Staton M."/>
        </authorList>
    </citation>
    <scope>NUCLEOTIDE SEQUENCE [LARGE SCALE GENOMIC DNA]</scope>
    <source>
        <strain evidence="9">Pseudo-F2</strain>
    </source>
</reference>
<dbReference type="InterPro" id="IPR009457">
    <property type="entry name" value="THH1/TOM1/TOM3_dom"/>
</dbReference>
<evidence type="ECO:0000256" key="2">
    <source>
        <dbReference type="ARBA" id="ARBA00006779"/>
    </source>
</evidence>
<comment type="caution">
    <text evidence="9">The sequence shown here is derived from an EMBL/GenBank/DDBJ whole genome shotgun (WGS) entry which is preliminary data.</text>
</comment>
<dbReference type="Pfam" id="PF06454">
    <property type="entry name" value="THH1_TOM1-3_dom"/>
    <property type="match status" value="1"/>
</dbReference>
<sequence length="338" mass="38023">MMMMLDSEAEAQTIDCFRGNLLLILDIVLASINGILATIAFSQLIRIHLRCQQNGWTRQKVLHLMIGSSNLGYFVYFISALVATCEGWICWSNVCGFLLLAFPKILFLATFLLVLSFWVDLCHQANDEEDDDDETSIQQTLLEKLSKPRSSNTDSHWRCCSFHGIHIGTRQKFVITVVVLVFVLMMTFAVIIWIGAGKNPIDSSVVARVFEDFLAVTSLSLGGALGCYGLMLFLKLKKVRSEKGSSEVWKLFYHWHLKKIYRVKEVVLLILYYFIGCSVPSASVLWNMRELPPPIKIHKQEQSGAIAFISHGAVATLPPQRWTNATSSKNQASRASPI</sequence>
<evidence type="ECO:0000313" key="10">
    <source>
        <dbReference type="Proteomes" id="UP001324115"/>
    </source>
</evidence>
<accession>A0AAN7IEN0</accession>
<feature type="transmembrane region" description="Helical" evidence="7">
    <location>
        <begin position="214"/>
        <end position="234"/>
    </location>
</feature>
<evidence type="ECO:0000313" key="9">
    <source>
        <dbReference type="EMBL" id="KAK4577984.1"/>
    </source>
</evidence>
<proteinExistence type="inferred from homology"/>
<dbReference type="PANTHER" id="PTHR31142:SF26">
    <property type="entry name" value="THH1_TOM1_TOM3 DOMAIN-CONTAINING PROTEIN"/>
    <property type="match status" value="1"/>
</dbReference>
<dbReference type="EMBL" id="JAXUIC010000008">
    <property type="protein sequence ID" value="KAK4577984.1"/>
    <property type="molecule type" value="Genomic_DNA"/>
</dbReference>
<evidence type="ECO:0000256" key="5">
    <source>
        <dbReference type="ARBA" id="ARBA00022989"/>
    </source>
</evidence>
<comment type="subcellular location">
    <subcellularLocation>
        <location evidence="1">Vacuole membrane</location>
        <topology evidence="1">Multi-pass membrane protein</topology>
    </subcellularLocation>
</comment>
<keyword evidence="10" id="KW-1185">Reference proteome</keyword>
<dbReference type="PANTHER" id="PTHR31142">
    <property type="entry name" value="TOBAMOVIRUS MULTIPLICATION PROTEIN 1-LIKE ISOFORM X1"/>
    <property type="match status" value="1"/>
</dbReference>
<feature type="domain" description="THH1/TOM1/TOM3" evidence="8">
    <location>
        <begin position="27"/>
        <end position="128"/>
    </location>
</feature>
<comment type="similarity">
    <text evidence="2">Belongs to the plant tobamovirus multiplication TOM1 protein family.</text>
</comment>